<dbReference type="OrthoDB" id="9808176at2"/>
<reference evidence="2" key="2">
    <citation type="submission" date="2010-03" db="EMBL/GenBank/DDBJ databases">
        <authorList>
            <person name="Pajon A."/>
        </authorList>
    </citation>
    <scope>NUCLEOTIDE SEQUENCE</scope>
    <source>
        <strain evidence="2">Type strain: 18P13</strain>
    </source>
</reference>
<dbReference type="HOGENOM" id="CLU_123170_0_0_9"/>
<proteinExistence type="predicted"/>
<dbReference type="InterPro" id="IPR007842">
    <property type="entry name" value="HEPN_dom"/>
</dbReference>
<dbReference type="SUPFAM" id="SSF81593">
    <property type="entry name" value="Nucleotidyltransferase substrate binding subunit/domain"/>
    <property type="match status" value="1"/>
</dbReference>
<dbReference type="PROSITE" id="PS50910">
    <property type="entry name" value="HEPN"/>
    <property type="match status" value="1"/>
</dbReference>
<dbReference type="GeneID" id="83157010"/>
<evidence type="ECO:0000259" key="1">
    <source>
        <dbReference type="PROSITE" id="PS50910"/>
    </source>
</evidence>
<accession>D4LFG3</accession>
<reference evidence="2" key="1">
    <citation type="submission" date="2010-03" db="EMBL/GenBank/DDBJ databases">
        <title>The genome sequence of Ruminococcus sp. 18P13.</title>
        <authorList>
            <consortium name="metaHIT consortium -- http://www.metahit.eu/"/>
            <person name="Pajon A."/>
            <person name="Turner K."/>
            <person name="Parkhill J."/>
            <person name="Bernalier A."/>
        </authorList>
    </citation>
    <scope>NUCLEOTIDE SEQUENCE [LARGE SCALE GENOMIC DNA]</scope>
    <source>
        <strain evidence="2">Type strain: 18P13</strain>
    </source>
</reference>
<name>D4LFG3_RUMC1</name>
<dbReference type="AlphaFoldDB" id="D4LFG3"/>
<dbReference type="Gene3D" id="1.20.120.330">
    <property type="entry name" value="Nucleotidyltransferases domain 2"/>
    <property type="match status" value="1"/>
</dbReference>
<dbReference type="PATRIC" id="fig|213810.4.peg.2258"/>
<keyword evidence="3" id="KW-1185">Reference proteome</keyword>
<gene>
    <name evidence="2" type="ordered locus">RUM_23670</name>
</gene>
<dbReference type="Pfam" id="PF05168">
    <property type="entry name" value="HEPN"/>
    <property type="match status" value="1"/>
</dbReference>
<dbReference type="BioCyc" id="RCHA213810:RUM_RS11515-MONOMER"/>
<dbReference type="SMART" id="SM00748">
    <property type="entry name" value="HEPN"/>
    <property type="match status" value="1"/>
</dbReference>
<protein>
    <submittedName>
        <fullName evidence="2">Uncharacterized conserved protein related to C-terminal domain of eukaryotic chaperone, SACSIN</fullName>
    </submittedName>
</protein>
<organism evidence="2 3">
    <name type="scientific">Ruminococcus champanellensis (strain DSM 18848 / JCM 17042 / KCTC 15320 / 18P13)</name>
    <dbReference type="NCBI Taxonomy" id="213810"/>
    <lineage>
        <taxon>Bacteria</taxon>
        <taxon>Bacillati</taxon>
        <taxon>Bacillota</taxon>
        <taxon>Clostridia</taxon>
        <taxon>Eubacteriales</taxon>
        <taxon>Oscillospiraceae</taxon>
        <taxon>Ruminococcus</taxon>
    </lineage>
</organism>
<dbReference type="Proteomes" id="UP000007054">
    <property type="component" value="Chromosome"/>
</dbReference>
<dbReference type="EMBL" id="FP929052">
    <property type="protein sequence ID" value="CBL18358.1"/>
    <property type="molecule type" value="Genomic_DNA"/>
</dbReference>
<dbReference type="RefSeq" id="WP_015559264.1">
    <property type="nucleotide sequence ID" value="NC_021039.1"/>
</dbReference>
<dbReference type="KEGG" id="rch:RUM_23670"/>
<feature type="domain" description="HEPN" evidence="1">
    <location>
        <begin position="18"/>
        <end position="125"/>
    </location>
</feature>
<evidence type="ECO:0000313" key="2">
    <source>
        <dbReference type="EMBL" id="CBL18358.1"/>
    </source>
</evidence>
<evidence type="ECO:0000313" key="3">
    <source>
        <dbReference type="Proteomes" id="UP000007054"/>
    </source>
</evidence>
<dbReference type="STRING" id="213810.RUM_23670"/>
<sequence length="151" mass="18194">MSRGYRDNDSKRYFDWLYYANIDLLAANELIDQPLCYNTVAFHCQQAIEKAIKGYLLYRRHRLYDGHNLPWLCKQAMQEDPHFGQWLDRASMLNRFYIEARYPADFLLRLDEETVMRVLTETAEMSRFIMKLVHFDFASYRYQGAPARKEE</sequence>